<sequence>MFPATVAMSELYDNLLADHVTARLGVGWRVRGQAAKSKNTAWELATVSDDLIAAFSTRSSKIEREADRLITDYRKRHGRSPTDKVKLRLRQIATLATRPAKEIRTLSEMANDWRDRAAAVVGQDALTWMRTAIEKATAP</sequence>
<dbReference type="Pfam" id="PF08751">
    <property type="entry name" value="TrwC"/>
    <property type="match status" value="1"/>
</dbReference>
<name>A0A4R5A1W7_9ACTN</name>
<dbReference type="Proteomes" id="UP000295217">
    <property type="component" value="Unassembled WGS sequence"/>
</dbReference>
<evidence type="ECO:0000313" key="2">
    <source>
        <dbReference type="EMBL" id="TDD65415.1"/>
    </source>
</evidence>
<organism evidence="2 3">
    <name type="scientific">Jiangella aurantiaca</name>
    <dbReference type="NCBI Taxonomy" id="2530373"/>
    <lineage>
        <taxon>Bacteria</taxon>
        <taxon>Bacillati</taxon>
        <taxon>Actinomycetota</taxon>
        <taxon>Actinomycetes</taxon>
        <taxon>Jiangellales</taxon>
        <taxon>Jiangellaceae</taxon>
        <taxon>Jiangella</taxon>
    </lineage>
</organism>
<reference evidence="2 3" key="1">
    <citation type="submission" date="2019-02" db="EMBL/GenBank/DDBJ databases">
        <title>Draft genome sequences of novel Actinobacteria.</title>
        <authorList>
            <person name="Sahin N."/>
            <person name="Ay H."/>
            <person name="Saygin H."/>
        </authorList>
    </citation>
    <scope>NUCLEOTIDE SEQUENCE [LARGE SCALE GENOMIC DNA]</scope>
    <source>
        <strain evidence="2 3">8K307</strain>
    </source>
</reference>
<keyword evidence="3" id="KW-1185">Reference proteome</keyword>
<evidence type="ECO:0000313" key="3">
    <source>
        <dbReference type="Proteomes" id="UP000295217"/>
    </source>
</evidence>
<comment type="caution">
    <text evidence="2">The sequence shown here is derived from an EMBL/GenBank/DDBJ whole genome shotgun (WGS) entry which is preliminary data.</text>
</comment>
<protein>
    <recommendedName>
        <fullName evidence="1">TrwC relaxase domain-containing protein</fullName>
    </recommendedName>
</protein>
<dbReference type="SUPFAM" id="SSF55464">
    <property type="entry name" value="Origin of replication-binding domain, RBD-like"/>
    <property type="match status" value="1"/>
</dbReference>
<dbReference type="AlphaFoldDB" id="A0A4R5A1W7"/>
<gene>
    <name evidence="2" type="ORF">E1262_25405</name>
</gene>
<evidence type="ECO:0000259" key="1">
    <source>
        <dbReference type="Pfam" id="PF08751"/>
    </source>
</evidence>
<accession>A0A4R5A1W7</accession>
<dbReference type="InterPro" id="IPR014862">
    <property type="entry name" value="TrwC"/>
</dbReference>
<proteinExistence type="predicted"/>
<dbReference type="EMBL" id="SMLB01000052">
    <property type="protein sequence ID" value="TDD65415.1"/>
    <property type="molecule type" value="Genomic_DNA"/>
</dbReference>
<feature type="domain" description="TrwC relaxase" evidence="1">
    <location>
        <begin position="2"/>
        <end position="119"/>
    </location>
</feature>